<dbReference type="GO" id="GO:0003677">
    <property type="term" value="F:DNA binding"/>
    <property type="evidence" value="ECO:0007669"/>
    <property type="project" value="UniProtKB-KW"/>
</dbReference>
<dbReference type="RefSeq" id="WP_078697213.1">
    <property type="nucleotide sequence ID" value="NZ_FUYH01000019.1"/>
</dbReference>
<organism evidence="3 4">
    <name type="scientific">Caloramator quimbayensis</name>
    <dbReference type="NCBI Taxonomy" id="1147123"/>
    <lineage>
        <taxon>Bacteria</taxon>
        <taxon>Bacillati</taxon>
        <taxon>Bacillota</taxon>
        <taxon>Clostridia</taxon>
        <taxon>Eubacteriales</taxon>
        <taxon>Clostridiaceae</taxon>
        <taxon>Caloramator</taxon>
    </lineage>
</organism>
<name>A0A1T4Y1Z8_9CLOT</name>
<dbReference type="Gene3D" id="2.10.109.10">
    <property type="entry name" value="Umud Fragment, subunit A"/>
    <property type="match status" value="1"/>
</dbReference>
<dbReference type="Pfam" id="PF00717">
    <property type="entry name" value="Peptidase_S24"/>
    <property type="match status" value="1"/>
</dbReference>
<dbReference type="Proteomes" id="UP000190105">
    <property type="component" value="Unassembled WGS sequence"/>
</dbReference>
<evidence type="ECO:0000313" key="3">
    <source>
        <dbReference type="EMBL" id="SKA95653.1"/>
    </source>
</evidence>
<dbReference type="PANTHER" id="PTHR46558:SF3">
    <property type="entry name" value="TRANSCRIPTIONAL REGULATOR"/>
    <property type="match status" value="1"/>
</dbReference>
<dbReference type="CDD" id="cd00093">
    <property type="entry name" value="HTH_XRE"/>
    <property type="match status" value="1"/>
</dbReference>
<dbReference type="SMART" id="SM00530">
    <property type="entry name" value="HTH_XRE"/>
    <property type="match status" value="1"/>
</dbReference>
<dbReference type="Pfam" id="PF01381">
    <property type="entry name" value="HTH_3"/>
    <property type="match status" value="1"/>
</dbReference>
<sequence length="217" mass="25064">MSRVGQKIQDARQRAGIPVKALAKKLGVSEGFILDVESGKRIINEDLIKKIEKFLEVNLNEDIFDEVTEPIENIKETEDKKSINKQWEDAFAHILKKIPVCSVNLKEIYDYRYLPVIEKKVEGYSADKLFYVKAPDDSMRGFRIFKDDKILVYETSEIQNNSISLIDIDGKRCIRQIKRIDSNKVLILSHSNDLKTETRDVKSFTVLGRCVKLEIEL</sequence>
<evidence type="ECO:0000313" key="4">
    <source>
        <dbReference type="Proteomes" id="UP000190105"/>
    </source>
</evidence>
<gene>
    <name evidence="3" type="ORF">SAMN05443428_1196</name>
</gene>
<dbReference type="STRING" id="1147123.SAMN05443428_1196"/>
<dbReference type="Gene3D" id="1.10.260.40">
    <property type="entry name" value="lambda repressor-like DNA-binding domains"/>
    <property type="match status" value="1"/>
</dbReference>
<keyword evidence="1" id="KW-0238">DNA-binding</keyword>
<dbReference type="InterPro" id="IPR036286">
    <property type="entry name" value="LexA/Signal_pep-like_sf"/>
</dbReference>
<dbReference type="InterPro" id="IPR010982">
    <property type="entry name" value="Lambda_DNA-bd_dom_sf"/>
</dbReference>
<dbReference type="InterPro" id="IPR001387">
    <property type="entry name" value="Cro/C1-type_HTH"/>
</dbReference>
<evidence type="ECO:0000256" key="1">
    <source>
        <dbReference type="ARBA" id="ARBA00023125"/>
    </source>
</evidence>
<dbReference type="EMBL" id="FUYH01000019">
    <property type="protein sequence ID" value="SKA95653.1"/>
    <property type="molecule type" value="Genomic_DNA"/>
</dbReference>
<dbReference type="AlphaFoldDB" id="A0A1T4Y1Z8"/>
<feature type="domain" description="HTH cro/C1-type" evidence="2">
    <location>
        <begin position="8"/>
        <end position="63"/>
    </location>
</feature>
<dbReference type="SUPFAM" id="SSF47413">
    <property type="entry name" value="lambda repressor-like DNA-binding domains"/>
    <property type="match status" value="1"/>
</dbReference>
<accession>A0A1T4Y1Z8</accession>
<dbReference type="PROSITE" id="PS50943">
    <property type="entry name" value="HTH_CROC1"/>
    <property type="match status" value="1"/>
</dbReference>
<dbReference type="SUPFAM" id="SSF51306">
    <property type="entry name" value="LexA/Signal peptidase"/>
    <property type="match status" value="1"/>
</dbReference>
<keyword evidence="4" id="KW-1185">Reference proteome</keyword>
<protein>
    <submittedName>
        <fullName evidence="3">Helix-turn-helix</fullName>
    </submittedName>
</protein>
<dbReference type="OrthoDB" id="14949at2"/>
<dbReference type="PANTHER" id="PTHR46558">
    <property type="entry name" value="TRACRIPTIONAL REGULATORY PROTEIN-RELATED-RELATED"/>
    <property type="match status" value="1"/>
</dbReference>
<evidence type="ECO:0000259" key="2">
    <source>
        <dbReference type="PROSITE" id="PS50943"/>
    </source>
</evidence>
<dbReference type="InterPro" id="IPR015927">
    <property type="entry name" value="Peptidase_S24_S26A/B/C"/>
</dbReference>
<proteinExistence type="predicted"/>
<reference evidence="4" key="1">
    <citation type="submission" date="2017-02" db="EMBL/GenBank/DDBJ databases">
        <authorList>
            <person name="Varghese N."/>
            <person name="Submissions S."/>
        </authorList>
    </citation>
    <scope>NUCLEOTIDE SEQUENCE [LARGE SCALE GENOMIC DNA]</scope>
    <source>
        <strain evidence="4">USBA 833</strain>
    </source>
</reference>